<reference evidence="15 16" key="2">
    <citation type="submission" date="2017-09" db="EMBL/GenBank/DDBJ databases">
        <title>Depth-based differentiation of microbial function through sediment-hosted aquifers and enrichment of novel symbionts in the deep terrestrial subsurface.</title>
        <authorList>
            <person name="Probst A.J."/>
            <person name="Ladd B."/>
            <person name="Jarett J.K."/>
            <person name="Geller-Mcgrath D.E."/>
            <person name="Sieber C.M."/>
            <person name="Emerson J.B."/>
            <person name="Anantharaman K."/>
            <person name="Thomas B.C."/>
            <person name="Malmstrom R."/>
            <person name="Stieglmeier M."/>
            <person name="Klingl A."/>
            <person name="Woyke T."/>
            <person name="Ryan C.M."/>
            <person name="Banfield J.F."/>
        </authorList>
    </citation>
    <scope>NUCLEOTIDE SEQUENCE [LARGE SCALE GENOMIC DNA]</scope>
    <source>
        <strain evidence="13">CG_4_10_14_3_um_filter_34_13</strain>
        <strain evidence="14">CG_4_9_14_3_um_filter_33_16</strain>
    </source>
</reference>
<dbReference type="GO" id="GO:0003677">
    <property type="term" value="F:DNA binding"/>
    <property type="evidence" value="ECO:0007669"/>
    <property type="project" value="UniProtKB-UniRule"/>
</dbReference>
<dbReference type="GO" id="GO:0070063">
    <property type="term" value="F:RNA polymerase binding"/>
    <property type="evidence" value="ECO:0007669"/>
    <property type="project" value="InterPro"/>
</dbReference>
<evidence type="ECO:0000256" key="2">
    <source>
        <dbReference type="ARBA" id="ARBA00013729"/>
    </source>
</evidence>
<dbReference type="PANTHER" id="PTHR30437">
    <property type="entry name" value="TRANSCRIPTION ELONGATION FACTOR GREA"/>
    <property type="match status" value="1"/>
</dbReference>
<accession>A0A2M7K5K4</accession>
<proteinExistence type="inferred from homology"/>
<dbReference type="PIRSF" id="PIRSF006092">
    <property type="entry name" value="GreA_GreB"/>
    <property type="match status" value="1"/>
</dbReference>
<dbReference type="InterPro" id="IPR006359">
    <property type="entry name" value="Tscrpt_elong_fac_GreA"/>
</dbReference>
<name>A0A2M8CAK0_9BACT</name>
<evidence type="ECO:0000313" key="13">
    <source>
        <dbReference type="EMBL" id="PIY32434.1"/>
    </source>
</evidence>
<dbReference type="EMBL" id="PFIP01000160">
    <property type="protein sequence ID" value="PIX33403.1"/>
    <property type="molecule type" value="Genomic_DNA"/>
</dbReference>
<evidence type="ECO:0000256" key="9">
    <source>
        <dbReference type="RuleBase" id="RU000556"/>
    </source>
</evidence>
<dbReference type="PANTHER" id="PTHR30437:SF4">
    <property type="entry name" value="TRANSCRIPTION ELONGATION FACTOR GREA"/>
    <property type="match status" value="1"/>
</dbReference>
<dbReference type="NCBIfam" id="TIGR01462">
    <property type="entry name" value="greA"/>
    <property type="match status" value="1"/>
</dbReference>
<evidence type="ECO:0000259" key="11">
    <source>
        <dbReference type="Pfam" id="PF03449"/>
    </source>
</evidence>
<dbReference type="Proteomes" id="UP000228560">
    <property type="component" value="Unassembled WGS sequence"/>
</dbReference>
<feature type="domain" description="Transcription elongation factor GreA/GreB N-terminal" evidence="11">
    <location>
        <begin position="6"/>
        <end position="75"/>
    </location>
</feature>
<dbReference type="Proteomes" id="UP000231493">
    <property type="component" value="Unassembled WGS sequence"/>
</dbReference>
<keyword evidence="14" id="KW-0251">Elongation factor</keyword>
<dbReference type="SUPFAM" id="SSF54534">
    <property type="entry name" value="FKBP-like"/>
    <property type="match status" value="1"/>
</dbReference>
<dbReference type="Gene3D" id="3.10.50.30">
    <property type="entry name" value="Transcription elongation factor, GreA/GreB, C-terminal domain"/>
    <property type="match status" value="1"/>
</dbReference>
<dbReference type="Proteomes" id="UP000230646">
    <property type="component" value="Unassembled WGS sequence"/>
</dbReference>
<dbReference type="InterPro" id="IPR018151">
    <property type="entry name" value="TF_GreA/GreB_CS"/>
</dbReference>
<feature type="domain" description="Transcription elongation factor GreA/GreB C-terminal" evidence="10">
    <location>
        <begin position="85"/>
        <end position="157"/>
    </location>
</feature>
<dbReference type="AlphaFoldDB" id="A0A2M8CAK0"/>
<dbReference type="EMBL" id="PFKO01000223">
    <property type="protein sequence ID" value="PIY32434.1"/>
    <property type="molecule type" value="Genomic_DNA"/>
</dbReference>
<keyword evidence="4 8" id="KW-0238">DNA-binding</keyword>
<evidence type="ECO:0000313" key="16">
    <source>
        <dbReference type="Proteomes" id="UP000230646"/>
    </source>
</evidence>
<evidence type="ECO:0000256" key="8">
    <source>
        <dbReference type="HAMAP-Rule" id="MF_00105"/>
    </source>
</evidence>
<dbReference type="Gene3D" id="1.10.287.180">
    <property type="entry name" value="Transcription elongation factor, GreA/GreB, N-terminal domain"/>
    <property type="match status" value="1"/>
</dbReference>
<protein>
    <recommendedName>
        <fullName evidence="2 8">Transcription elongation factor GreA</fullName>
    </recommendedName>
    <alternativeName>
        <fullName evidence="7 8">Transcript cleavage factor GreA</fullName>
    </alternativeName>
</protein>
<dbReference type="InterPro" id="IPR028624">
    <property type="entry name" value="Tscrpt_elong_fac_GreA/B"/>
</dbReference>
<keyword evidence="5 8" id="KW-0804">Transcription</keyword>
<evidence type="ECO:0000313" key="14">
    <source>
        <dbReference type="EMBL" id="PJB56083.1"/>
    </source>
</evidence>
<dbReference type="EMBL" id="PFTV01000154">
    <property type="protein sequence ID" value="PJB56083.1"/>
    <property type="molecule type" value="Genomic_DNA"/>
</dbReference>
<evidence type="ECO:0000256" key="6">
    <source>
        <dbReference type="ARBA" id="ARBA00024916"/>
    </source>
</evidence>
<dbReference type="FunFam" id="1.10.287.180:FF:000001">
    <property type="entry name" value="Transcription elongation factor GreA"/>
    <property type="match status" value="1"/>
</dbReference>
<dbReference type="NCBIfam" id="NF001263">
    <property type="entry name" value="PRK00226.1-4"/>
    <property type="match status" value="1"/>
</dbReference>
<evidence type="ECO:0000256" key="5">
    <source>
        <dbReference type="ARBA" id="ARBA00023163"/>
    </source>
</evidence>
<evidence type="ECO:0000313" key="12">
    <source>
        <dbReference type="EMBL" id="PIX33403.1"/>
    </source>
</evidence>
<evidence type="ECO:0000313" key="15">
    <source>
        <dbReference type="Proteomes" id="UP000228560"/>
    </source>
</evidence>
<dbReference type="Pfam" id="PF01272">
    <property type="entry name" value="GreA_GreB"/>
    <property type="match status" value="1"/>
</dbReference>
<comment type="similarity">
    <text evidence="1 8 9">Belongs to the GreA/GreB family.</text>
</comment>
<dbReference type="GO" id="GO:0032784">
    <property type="term" value="P:regulation of DNA-templated transcription elongation"/>
    <property type="evidence" value="ECO:0007669"/>
    <property type="project" value="UniProtKB-UniRule"/>
</dbReference>
<reference evidence="12" key="1">
    <citation type="submission" date="2017-09" db="EMBL/GenBank/DDBJ databases">
        <title>Depth-based differentiation of microbial function through sediment-hosted aquifers and enrichment of novel symbionts in the deep terrestrial subsurface.</title>
        <authorList>
            <person name="Probst A.J."/>
            <person name="Ladd B."/>
            <person name="Jarett J.K."/>
            <person name="Geller-Mcgrath D.E."/>
            <person name="Sieber C.M.K."/>
            <person name="Emerson J.B."/>
            <person name="Anantharaman K."/>
            <person name="Thomas B.C."/>
            <person name="Malmstrom R."/>
            <person name="Stieglmeier M."/>
            <person name="Klingl A."/>
            <person name="Woyke T."/>
            <person name="Ryan C.M."/>
            <person name="Banfield J.F."/>
        </authorList>
    </citation>
    <scope>NUCLEOTIDE SEQUENCE</scope>
    <source>
        <strain evidence="12">CG_4_8_14_3_um_filter_34_18</strain>
    </source>
</reference>
<dbReference type="HAMAP" id="MF_00105">
    <property type="entry name" value="GreA_GreB"/>
    <property type="match status" value="1"/>
</dbReference>
<dbReference type="RefSeq" id="WP_406607634.1">
    <property type="nucleotide sequence ID" value="NZ_PFKO01000223.1"/>
</dbReference>
<dbReference type="InterPro" id="IPR036805">
    <property type="entry name" value="Tscrpt_elong_fac_GreA/B_N_sf"/>
</dbReference>
<comment type="caution">
    <text evidence="14">The sequence shown here is derived from an EMBL/GenBank/DDBJ whole genome shotgun (WGS) entry which is preliminary data.</text>
</comment>
<dbReference type="InterPro" id="IPR036953">
    <property type="entry name" value="GreA/GreB_C_sf"/>
</dbReference>
<dbReference type="PROSITE" id="PS00830">
    <property type="entry name" value="GREAB_2"/>
    <property type="match status" value="1"/>
</dbReference>
<dbReference type="InterPro" id="IPR023459">
    <property type="entry name" value="Tscrpt_elong_fac_GreA/B_fam"/>
</dbReference>
<dbReference type="InterPro" id="IPR001437">
    <property type="entry name" value="Tscrpt_elong_fac_GreA/B_C"/>
</dbReference>
<dbReference type="InterPro" id="IPR022691">
    <property type="entry name" value="Tscrpt_elong_fac_GreA/B_N"/>
</dbReference>
<comment type="function">
    <text evidence="6 8 9">Necessary for efficient RNA polymerase transcription elongation past template-encoded arresting sites. The arresting sites in DNA have the property of trapping a certain fraction of elongating RNA polymerases that pass through, resulting in locked ternary complexes. Cleavage of the nascent transcript by cleavage factors such as GreA or GreB allows the resumption of elongation from the new 3'terminus. GreA releases sequences of 2 to 3 nucleotides.</text>
</comment>
<keyword evidence="14" id="KW-0648">Protein biosynthesis</keyword>
<sequence>MLDKKVMLTKEGLKKVEEELYYLKTVKRKDIAEKIRNAVTFGEIAENAEYSAAKNEQAFIEGRILTLIKIIENYELIDEENKDLNFVSLGSEVIVKDLKNNQKITYIILDYVESEPDFGKISTSSPIGKALLGKKKGDIVEIRVPAGYLKYKILDIK</sequence>
<evidence type="ECO:0000256" key="7">
    <source>
        <dbReference type="ARBA" id="ARBA00030776"/>
    </source>
</evidence>
<dbReference type="GO" id="GO:0003746">
    <property type="term" value="F:translation elongation factor activity"/>
    <property type="evidence" value="ECO:0007669"/>
    <property type="project" value="UniProtKB-KW"/>
</dbReference>
<dbReference type="GO" id="GO:0006354">
    <property type="term" value="P:DNA-templated transcription elongation"/>
    <property type="evidence" value="ECO:0007669"/>
    <property type="project" value="TreeGrafter"/>
</dbReference>
<evidence type="ECO:0000256" key="3">
    <source>
        <dbReference type="ARBA" id="ARBA00023015"/>
    </source>
</evidence>
<organism evidence="14 15">
    <name type="scientific">Candidatus Infernicultor aquiphilus</name>
    <dbReference type="NCBI Taxonomy" id="1805029"/>
    <lineage>
        <taxon>Bacteria</taxon>
        <taxon>Pseudomonadati</taxon>
        <taxon>Atribacterota</taxon>
        <taxon>Candidatus Phoenicimicrobiia</taxon>
        <taxon>Candidatus Pheonicimicrobiales</taxon>
        <taxon>Candidatus Phoenicimicrobiaceae</taxon>
        <taxon>Candidatus Infernicultor</taxon>
    </lineage>
</organism>
<keyword evidence="3 8" id="KW-0805">Transcription regulation</keyword>
<accession>A0A2M8CAK0</accession>
<evidence type="ECO:0000259" key="10">
    <source>
        <dbReference type="Pfam" id="PF01272"/>
    </source>
</evidence>
<evidence type="ECO:0000256" key="1">
    <source>
        <dbReference type="ARBA" id="ARBA00008213"/>
    </source>
</evidence>
<evidence type="ECO:0000256" key="4">
    <source>
        <dbReference type="ARBA" id="ARBA00023125"/>
    </source>
</evidence>
<dbReference type="Pfam" id="PF03449">
    <property type="entry name" value="GreA_GreB_N"/>
    <property type="match status" value="1"/>
</dbReference>
<dbReference type="SUPFAM" id="SSF46557">
    <property type="entry name" value="GreA transcript cleavage protein, N-terminal domain"/>
    <property type="match status" value="1"/>
</dbReference>
<gene>
    <name evidence="8" type="primary">greA</name>
    <name evidence="14" type="ORF">CO097_06165</name>
    <name evidence="13" type="ORF">COZ07_05690</name>
    <name evidence="12" type="ORF">COZ58_07765</name>
</gene>
<accession>A0A2M7PPY7</accession>